<evidence type="ECO:0000256" key="2">
    <source>
        <dbReference type="PROSITE-ProRule" id="PRU00176"/>
    </source>
</evidence>
<reference evidence="4 5" key="1">
    <citation type="submission" date="2017-03" db="EMBL/GenBank/DDBJ databases">
        <title>Genome of the blue death feigning beetle - Asbolus verrucosus.</title>
        <authorList>
            <person name="Rider S.D."/>
        </authorList>
    </citation>
    <scope>NUCLEOTIDE SEQUENCE [LARGE SCALE GENOMIC DNA]</scope>
    <source>
        <strain evidence="4">Butters</strain>
        <tissue evidence="4">Head and leg muscle</tissue>
    </source>
</reference>
<sequence>VTKLYFSNIPIAVTSDQLKDILYNLLGTTHILKVHKINDFAFIHFTIRKRAEEAFQRLQGLVIMGNVIRIDWGRPIEYSKSHRLGQLPENCHR</sequence>
<dbReference type="Gene3D" id="3.30.70.330">
    <property type="match status" value="1"/>
</dbReference>
<dbReference type="Proteomes" id="UP000292052">
    <property type="component" value="Unassembled WGS sequence"/>
</dbReference>
<protein>
    <submittedName>
        <fullName evidence="4">RRM 6 domain containing protein</fullName>
    </submittedName>
</protein>
<dbReference type="InterPro" id="IPR012677">
    <property type="entry name" value="Nucleotide-bd_a/b_plait_sf"/>
</dbReference>
<dbReference type="GO" id="GO:0003723">
    <property type="term" value="F:RNA binding"/>
    <property type="evidence" value="ECO:0007669"/>
    <property type="project" value="UniProtKB-UniRule"/>
</dbReference>
<evidence type="ECO:0000259" key="3">
    <source>
        <dbReference type="PROSITE" id="PS50102"/>
    </source>
</evidence>
<dbReference type="InterPro" id="IPR035979">
    <property type="entry name" value="RBD_domain_sf"/>
</dbReference>
<comment type="caution">
    <text evidence="4">The sequence shown here is derived from an EMBL/GenBank/DDBJ whole genome shotgun (WGS) entry which is preliminary data.</text>
</comment>
<proteinExistence type="predicted"/>
<evidence type="ECO:0000313" key="5">
    <source>
        <dbReference type="Proteomes" id="UP000292052"/>
    </source>
</evidence>
<evidence type="ECO:0000256" key="1">
    <source>
        <dbReference type="ARBA" id="ARBA00022884"/>
    </source>
</evidence>
<accession>A0A482W320</accession>
<keyword evidence="1 2" id="KW-0694">RNA-binding</keyword>
<keyword evidence="5" id="KW-1185">Reference proteome</keyword>
<evidence type="ECO:0000313" key="4">
    <source>
        <dbReference type="EMBL" id="RZC39067.1"/>
    </source>
</evidence>
<name>A0A482W320_ASBVE</name>
<feature type="non-terminal residue" evidence="4">
    <location>
        <position position="1"/>
    </location>
</feature>
<organism evidence="4 5">
    <name type="scientific">Asbolus verrucosus</name>
    <name type="common">Desert ironclad beetle</name>
    <dbReference type="NCBI Taxonomy" id="1661398"/>
    <lineage>
        <taxon>Eukaryota</taxon>
        <taxon>Metazoa</taxon>
        <taxon>Ecdysozoa</taxon>
        <taxon>Arthropoda</taxon>
        <taxon>Hexapoda</taxon>
        <taxon>Insecta</taxon>
        <taxon>Pterygota</taxon>
        <taxon>Neoptera</taxon>
        <taxon>Endopterygota</taxon>
        <taxon>Coleoptera</taxon>
        <taxon>Polyphaga</taxon>
        <taxon>Cucujiformia</taxon>
        <taxon>Tenebrionidae</taxon>
        <taxon>Pimeliinae</taxon>
        <taxon>Asbolus</taxon>
    </lineage>
</organism>
<dbReference type="SMART" id="SM00360">
    <property type="entry name" value="RRM"/>
    <property type="match status" value="1"/>
</dbReference>
<dbReference type="SUPFAM" id="SSF54928">
    <property type="entry name" value="RNA-binding domain, RBD"/>
    <property type="match status" value="1"/>
</dbReference>
<dbReference type="EMBL" id="QDEB01037748">
    <property type="protein sequence ID" value="RZC39067.1"/>
    <property type="molecule type" value="Genomic_DNA"/>
</dbReference>
<gene>
    <name evidence="4" type="ORF">BDFB_011565</name>
</gene>
<dbReference type="OrthoDB" id="3800936at2759"/>
<dbReference type="Pfam" id="PF00076">
    <property type="entry name" value="RRM_1"/>
    <property type="match status" value="1"/>
</dbReference>
<dbReference type="PROSITE" id="PS50102">
    <property type="entry name" value="RRM"/>
    <property type="match status" value="1"/>
</dbReference>
<dbReference type="AlphaFoldDB" id="A0A482W320"/>
<dbReference type="InterPro" id="IPR000504">
    <property type="entry name" value="RRM_dom"/>
</dbReference>
<feature type="domain" description="RRM" evidence="3">
    <location>
        <begin position="2"/>
        <end position="75"/>
    </location>
</feature>